<dbReference type="AlphaFoldDB" id="A0A502GM36"/>
<dbReference type="OrthoDB" id="6700725at2"/>
<accession>A0A502GM36</accession>
<gene>
    <name evidence="2" type="ORF">EAH77_08825</name>
</gene>
<protein>
    <submittedName>
        <fullName evidence="2">DUF968 domain-containing protein</fullName>
    </submittedName>
</protein>
<dbReference type="SMART" id="SM00507">
    <property type="entry name" value="HNHc"/>
    <property type="match status" value="1"/>
</dbReference>
<dbReference type="InterPro" id="IPR010373">
    <property type="entry name" value="DUF968"/>
</dbReference>
<feature type="domain" description="HNH nuclease" evidence="1">
    <location>
        <begin position="252"/>
        <end position="301"/>
    </location>
</feature>
<evidence type="ECO:0000259" key="1">
    <source>
        <dbReference type="SMART" id="SM00507"/>
    </source>
</evidence>
<keyword evidence="3" id="KW-1185">Reference proteome</keyword>
<dbReference type="Gene3D" id="3.30.50.20">
    <property type="entry name" value="prophage-derive protein ybcO"/>
    <property type="match status" value="1"/>
</dbReference>
<sequence length="340" mass="38151">MRALLTPYPQNAAGVAIFTPGADLMGLFGHKRLLISTVPDELADLPNGKVAAVSQSLVDDQRLQPFFSNERVINAAGGMSALKEWLQRIKTCQWELGDDSFHDKNLDTLDYGTSAVRLCWHHESKFREHILDELDRLANQNRAEWIVSVAMRVFRLPKGHQLSFYELCWWAFLYGVLDLMPDAAARHALRWRPAEAIKSVGRESDIVPEEPPVKVLTERAETVKAVLYIAVDPETPESFMLRPKRRRWVNPNYTQWVKRQPCCGCGNQADDPHHITGYGLGGMATKSHDMFVIPLCRRCHDALHANTSAWEEENGSQAVLALKAIDSALAMGVIATGRAK</sequence>
<dbReference type="Pfam" id="PF06147">
    <property type="entry name" value="DUF968"/>
    <property type="match status" value="1"/>
</dbReference>
<dbReference type="EMBL" id="RCZD01000004">
    <property type="protein sequence ID" value="TPG62582.1"/>
    <property type="molecule type" value="Genomic_DNA"/>
</dbReference>
<dbReference type="InterPro" id="IPR003615">
    <property type="entry name" value="HNH_nuc"/>
</dbReference>
<proteinExistence type="predicted"/>
<dbReference type="CDD" id="cd00085">
    <property type="entry name" value="HNHc"/>
    <property type="match status" value="1"/>
</dbReference>
<organism evidence="2 3">
    <name type="scientific">Ewingella americana</name>
    <dbReference type="NCBI Taxonomy" id="41202"/>
    <lineage>
        <taxon>Bacteria</taxon>
        <taxon>Pseudomonadati</taxon>
        <taxon>Pseudomonadota</taxon>
        <taxon>Gammaproteobacteria</taxon>
        <taxon>Enterobacterales</taxon>
        <taxon>Yersiniaceae</taxon>
        <taxon>Ewingella</taxon>
    </lineage>
</organism>
<dbReference type="Proteomes" id="UP000317663">
    <property type="component" value="Unassembled WGS sequence"/>
</dbReference>
<comment type="caution">
    <text evidence="2">The sequence shown here is derived from an EMBL/GenBank/DDBJ whole genome shotgun (WGS) entry which is preliminary data.</text>
</comment>
<evidence type="ECO:0000313" key="2">
    <source>
        <dbReference type="EMBL" id="TPG62582.1"/>
    </source>
</evidence>
<evidence type="ECO:0000313" key="3">
    <source>
        <dbReference type="Proteomes" id="UP000317663"/>
    </source>
</evidence>
<reference evidence="2 3" key="1">
    <citation type="journal article" date="2019" name="Environ. Microbiol.">
        <title>Species interactions and distinct microbial communities in high Arctic permafrost affected cryosols are associated with the CH4 and CO2 gas fluxes.</title>
        <authorList>
            <person name="Altshuler I."/>
            <person name="Hamel J."/>
            <person name="Turney S."/>
            <person name="Magnuson E."/>
            <person name="Levesque R."/>
            <person name="Greer C."/>
            <person name="Whyte L.G."/>
        </authorList>
    </citation>
    <scope>NUCLEOTIDE SEQUENCE [LARGE SCALE GENOMIC DNA]</scope>
    <source>
        <strain evidence="2 3">E4</strain>
    </source>
</reference>
<name>A0A502GM36_9GAMM</name>
<dbReference type="RefSeq" id="WP_140471764.1">
    <property type="nucleotide sequence ID" value="NZ_RCZD01000004.1"/>
</dbReference>